<evidence type="ECO:0000313" key="2">
    <source>
        <dbReference type="Proteomes" id="UP000009282"/>
    </source>
</evidence>
<dbReference type="Proteomes" id="UP000009282">
    <property type="component" value="Chromosome"/>
</dbReference>
<reference evidence="1 2" key="1">
    <citation type="journal article" date="2011" name="J. Bacteriol.">
        <title>Complete genome sequence of seawater bacterium Glaciecola nitratireducens FR1064T.</title>
        <authorList>
            <person name="Bian F."/>
            <person name="Qin Q.L."/>
            <person name="Xie B.B."/>
            <person name="Shu Y.L."/>
            <person name="Zhang X.Y."/>
            <person name="Yu Y."/>
            <person name="Chen B."/>
            <person name="Chen X.L."/>
            <person name="Zhou B.C."/>
            <person name="Zhang Y.Z."/>
        </authorList>
    </citation>
    <scope>NUCLEOTIDE SEQUENCE [LARGE SCALE GENOMIC DNA]</scope>
    <source>
        <strain evidence="2">JCM 12485 / KCTC 12276 / FR1064</strain>
    </source>
</reference>
<name>G4QEA7_GLANF</name>
<evidence type="ECO:0000313" key="1">
    <source>
        <dbReference type="EMBL" id="AEP31382.1"/>
    </source>
</evidence>
<accession>G4QEA7</accession>
<organism evidence="1 2">
    <name type="scientific">Glaciecola nitratireducens (strain JCM 12485 / KCTC 12276 / FR1064)</name>
    <dbReference type="NCBI Taxonomy" id="1085623"/>
    <lineage>
        <taxon>Bacteria</taxon>
        <taxon>Pseudomonadati</taxon>
        <taxon>Pseudomonadota</taxon>
        <taxon>Gammaproteobacteria</taxon>
        <taxon>Alteromonadales</taxon>
        <taxon>Alteromonadaceae</taxon>
        <taxon>Brumicola</taxon>
    </lineage>
</organism>
<dbReference type="HOGENOM" id="CLU_3168575_0_0_6"/>
<proteinExistence type="predicted"/>
<gene>
    <name evidence="1" type="ordered locus">GNIT_3288</name>
</gene>
<dbReference type="EMBL" id="CP003060">
    <property type="protein sequence ID" value="AEP31382.1"/>
    <property type="molecule type" value="Genomic_DNA"/>
</dbReference>
<dbReference type="AlphaFoldDB" id="G4QEA7"/>
<keyword evidence="2" id="KW-1185">Reference proteome</keyword>
<protein>
    <submittedName>
        <fullName evidence="1">Uncharacterized protein</fullName>
    </submittedName>
</protein>
<dbReference type="KEGG" id="gni:GNIT_3288"/>
<sequence length="47" mass="5361">MLYSRLLPNTLSRNQAFYMKCKTGNKSQLSSVGSFCKRALSNLFLEN</sequence>